<dbReference type="EnsemblBacteria" id="BAD85360">
    <property type="protein sequence ID" value="BAD85360"/>
    <property type="gene ID" value="TK1171"/>
</dbReference>
<gene>
    <name evidence="1" type="ordered locus">TK1171</name>
</gene>
<proteinExistence type="predicted"/>
<dbReference type="HOGENOM" id="CLU_096716_0_0_2"/>
<accession>Q5JGE3</accession>
<sequence length="210" mass="23671">MGYFPVISNYSSSFSGLVRRARSVGLDMMKELKKGRMAVIDVFGSRYSPVHVELPGVFYLDSAEPETINPKIDAIYSKLVEEKGPRLFRMIYTLDGVAVMFDEGRTIKLLNQTIAEKSVTTPESVLLIALNSDVVSRSFLAWTVSLSDYAIFVSSKVTEEGIRELLYTVKSVNIDFEPGVYSLEIRKGEERIHLEKLSTSELRPSAEEQW</sequence>
<evidence type="ECO:0008006" key="3">
    <source>
        <dbReference type="Google" id="ProtNLM"/>
    </source>
</evidence>
<protein>
    <recommendedName>
        <fullName evidence="3">DUF835 domain-containing protein</fullName>
    </recommendedName>
</protein>
<organism evidence="1 2">
    <name type="scientific">Thermococcus kodakarensis (strain ATCC BAA-918 / JCM 12380 / KOD1)</name>
    <name type="common">Pyrococcus kodakaraensis (strain KOD1)</name>
    <dbReference type="NCBI Taxonomy" id="69014"/>
    <lineage>
        <taxon>Archaea</taxon>
        <taxon>Methanobacteriati</taxon>
        <taxon>Methanobacteriota</taxon>
        <taxon>Thermococci</taxon>
        <taxon>Thermococcales</taxon>
        <taxon>Thermococcaceae</taxon>
        <taxon>Thermococcus</taxon>
    </lineage>
</organism>
<evidence type="ECO:0000313" key="1">
    <source>
        <dbReference type="EMBL" id="BAD85360.1"/>
    </source>
</evidence>
<dbReference type="AlphaFoldDB" id="Q5JGE3"/>
<dbReference type="STRING" id="69014.TK1171"/>
<dbReference type="eggNOG" id="arCOG03808">
    <property type="taxonomic scope" value="Archaea"/>
</dbReference>
<dbReference type="Gene3D" id="3.40.50.300">
    <property type="entry name" value="P-loop containing nucleotide triphosphate hydrolases"/>
    <property type="match status" value="1"/>
</dbReference>
<dbReference type="PATRIC" id="fig|69014.16.peg.1146"/>
<dbReference type="PhylomeDB" id="Q5JGE3"/>
<dbReference type="KEGG" id="tko:TK1171"/>
<name>Q5JGE3_THEKO</name>
<dbReference type="EMBL" id="AP006878">
    <property type="protein sequence ID" value="BAD85360.1"/>
    <property type="molecule type" value="Genomic_DNA"/>
</dbReference>
<dbReference type="Proteomes" id="UP000000536">
    <property type="component" value="Chromosome"/>
</dbReference>
<evidence type="ECO:0000313" key="2">
    <source>
        <dbReference type="Proteomes" id="UP000000536"/>
    </source>
</evidence>
<dbReference type="InParanoid" id="Q5JGE3"/>
<dbReference type="InterPro" id="IPR027417">
    <property type="entry name" value="P-loop_NTPase"/>
</dbReference>
<keyword evidence="2" id="KW-1185">Reference proteome</keyword>
<reference evidence="1 2" key="1">
    <citation type="journal article" date="2005" name="Genome Res.">
        <title>Complete genome sequence of the hyperthermophilic archaeon Thermococcus kodakaraensis KOD1 and comparison with Pyrococcus genomes.</title>
        <authorList>
            <person name="Fukui T."/>
            <person name="Atomi H."/>
            <person name="Kanai T."/>
            <person name="Matsumi R."/>
            <person name="Fujiwara S."/>
            <person name="Imanaka T."/>
        </authorList>
    </citation>
    <scope>NUCLEOTIDE SEQUENCE [LARGE SCALE GENOMIC DNA]</scope>
    <source>
        <strain evidence="2">ATCC BAA-918 / JCM 12380 / KOD1</strain>
    </source>
</reference>